<comment type="caution">
    <text evidence="1">The sequence shown here is derived from an EMBL/GenBank/DDBJ whole genome shotgun (WGS) entry which is preliminary data.</text>
</comment>
<gene>
    <name evidence="1" type="ORF">GCM10011487_55420</name>
</gene>
<evidence type="ECO:0000313" key="1">
    <source>
        <dbReference type="EMBL" id="GFE83542.1"/>
    </source>
</evidence>
<proteinExistence type="predicted"/>
<evidence type="ECO:0000313" key="2">
    <source>
        <dbReference type="Proteomes" id="UP000445000"/>
    </source>
</evidence>
<organism evidence="1 2">
    <name type="scientific">Steroidobacter agaridevorans</name>
    <dbReference type="NCBI Taxonomy" id="2695856"/>
    <lineage>
        <taxon>Bacteria</taxon>
        <taxon>Pseudomonadati</taxon>
        <taxon>Pseudomonadota</taxon>
        <taxon>Gammaproteobacteria</taxon>
        <taxon>Steroidobacterales</taxon>
        <taxon>Steroidobacteraceae</taxon>
        <taxon>Steroidobacter</taxon>
    </lineage>
</organism>
<name>A0A829YL50_9GAMM</name>
<keyword evidence="2" id="KW-1185">Reference proteome</keyword>
<dbReference type="RefSeq" id="WP_161815150.1">
    <property type="nucleotide sequence ID" value="NZ_BLJN01000006.1"/>
</dbReference>
<dbReference type="AlphaFoldDB" id="A0A829YL50"/>
<protein>
    <submittedName>
        <fullName evidence="1">Uncharacterized protein</fullName>
    </submittedName>
</protein>
<reference evidence="2" key="1">
    <citation type="submission" date="2020-01" db="EMBL/GenBank/DDBJ databases">
        <title>'Steroidobacter agaridevorans' sp. nov., agar-degrading bacteria isolated from rhizosphere soils.</title>
        <authorList>
            <person name="Ikenaga M."/>
            <person name="Kataoka M."/>
            <person name="Murouchi A."/>
            <person name="Katsuragi S."/>
            <person name="Sakai M."/>
        </authorList>
    </citation>
    <scope>NUCLEOTIDE SEQUENCE [LARGE SCALE GENOMIC DNA]</scope>
    <source>
        <strain evidence="2">YU21-B</strain>
    </source>
</reference>
<accession>A0A829YL50</accession>
<dbReference type="InterPro" id="IPR046606">
    <property type="entry name" value="DUF6665"/>
</dbReference>
<dbReference type="Proteomes" id="UP000445000">
    <property type="component" value="Unassembled WGS sequence"/>
</dbReference>
<sequence>MVKFDNPIDSLLAGEAAASLGISGRKLKKALDALRQYDSDVAALTRQPDESARKNLVMEAAEAYWGYVVQREQFGLMDSEYIATEYAIPEDVKLAMGPKRKA</sequence>
<dbReference type="Pfam" id="PF20370">
    <property type="entry name" value="DUF6665"/>
    <property type="match status" value="1"/>
</dbReference>
<dbReference type="EMBL" id="BLJN01000006">
    <property type="protein sequence ID" value="GFE83542.1"/>
    <property type="molecule type" value="Genomic_DNA"/>
</dbReference>